<evidence type="ECO:0000313" key="3">
    <source>
        <dbReference type="Proteomes" id="UP000321577"/>
    </source>
</evidence>
<gene>
    <name evidence="2" type="ORF">BGE01nite_23340</name>
</gene>
<evidence type="ECO:0008006" key="4">
    <source>
        <dbReference type="Google" id="ProtNLM"/>
    </source>
</evidence>
<proteinExistence type="predicted"/>
<sequence>MIRFLSFSLLLTVSLVFPARAQQPALVPYSPSIITDDKGHEWYIEHNGALQRNSNGPSMIGNCMIMQFGGQQFYPQQPMMSPDGKELSMTSQQPLGGLSVTRRITIMEKEGVLRYVDEFLNSTKRDLTVTIDMRHGLSNTAREITSNAGRPLKDSLEAEEFGVLALPQESEGNPPSLFFSVRAPKSASPLKLRIQNKYQISILHTLTIPAGQTQTLIHAVSQIEIPAKATPEDITKACAPLALSRLTKGLSKSVIKMAANLGPATGGFGLADWLPQQYWGLAPANSDQLALGKDSLLKGRSVLTRLGMVREAGQAFANLESAAAIAGPGFTGDQSGWIWLRDGQRWRGVLETPELKFILNSGAELPVTKLDRLVLAKGQQPPEPLAHTMLELWSGERIAIEPQGDLQASTLWGRLTVPWSEVIVWQKAEAQALGGLLCLRDGTRVRALPQAGKVKLKTKSLGEQEIDLADMRRLITPLVTTVSDEDSEPATSFLELAGEQRVVARVTAATLTLLTEGGPLSLSPGSIRELRDVSEGEGTAVRVFEADLWGGGIVKGTLENSRLHVEGRGLNWDIQARQILRMSNPVPVTDHTLMRRIGQLIQDLGNEQWKTREAASNALRELGPLARASLQEALKSATDAEVVRRLEELMQDPE</sequence>
<feature type="chain" id="PRO_5022131763" description="HEAT repeat domain-containing protein" evidence="1">
    <location>
        <begin position="22"/>
        <end position="654"/>
    </location>
</feature>
<evidence type="ECO:0000256" key="1">
    <source>
        <dbReference type="SAM" id="SignalP"/>
    </source>
</evidence>
<reference evidence="2 3" key="1">
    <citation type="submission" date="2019-07" db="EMBL/GenBank/DDBJ databases">
        <title>Whole genome shotgun sequence of Brevifollis gellanilyticus NBRC 108608.</title>
        <authorList>
            <person name="Hosoyama A."/>
            <person name="Uohara A."/>
            <person name="Ohji S."/>
            <person name="Ichikawa N."/>
        </authorList>
    </citation>
    <scope>NUCLEOTIDE SEQUENCE [LARGE SCALE GENOMIC DNA]</scope>
    <source>
        <strain evidence="2 3">NBRC 108608</strain>
    </source>
</reference>
<organism evidence="2 3">
    <name type="scientific">Brevifollis gellanilyticus</name>
    <dbReference type="NCBI Taxonomy" id="748831"/>
    <lineage>
        <taxon>Bacteria</taxon>
        <taxon>Pseudomonadati</taxon>
        <taxon>Verrucomicrobiota</taxon>
        <taxon>Verrucomicrobiia</taxon>
        <taxon>Verrucomicrobiales</taxon>
        <taxon>Verrucomicrobiaceae</taxon>
    </lineage>
</organism>
<feature type="signal peptide" evidence="1">
    <location>
        <begin position="1"/>
        <end position="21"/>
    </location>
</feature>
<dbReference type="OrthoDB" id="174959at2"/>
<dbReference type="AlphaFoldDB" id="A0A512M8M6"/>
<dbReference type="Proteomes" id="UP000321577">
    <property type="component" value="Unassembled WGS sequence"/>
</dbReference>
<accession>A0A512M8M6</accession>
<keyword evidence="1" id="KW-0732">Signal</keyword>
<name>A0A512M8M6_9BACT</name>
<keyword evidence="3" id="KW-1185">Reference proteome</keyword>
<protein>
    <recommendedName>
        <fullName evidence="4">HEAT repeat domain-containing protein</fullName>
    </recommendedName>
</protein>
<dbReference type="RefSeq" id="WP_146850624.1">
    <property type="nucleotide sequence ID" value="NZ_BKAG01000014.1"/>
</dbReference>
<comment type="caution">
    <text evidence="2">The sequence shown here is derived from an EMBL/GenBank/DDBJ whole genome shotgun (WGS) entry which is preliminary data.</text>
</comment>
<evidence type="ECO:0000313" key="2">
    <source>
        <dbReference type="EMBL" id="GEP43043.1"/>
    </source>
</evidence>
<dbReference type="EMBL" id="BKAG01000014">
    <property type="protein sequence ID" value="GEP43043.1"/>
    <property type="molecule type" value="Genomic_DNA"/>
</dbReference>